<evidence type="ECO:0000313" key="2">
    <source>
        <dbReference type="Proteomes" id="UP001341135"/>
    </source>
</evidence>
<proteinExistence type="predicted"/>
<accession>A0ABM8IUV3</accession>
<sequence>MSTGNLQLYLSGHGSIDLLYENSLPEITLGGSGHPTSYSVVFEHSLKASVVDRALLEVGIRASSMEIPRWKISFNDVVLTREFKPLICVETSNGFFCKLVFDVTPIVTSKQKREHRVEIEYIGVKEFTLDHIGLLMLGSYEAARSLYGFWSGAISLQPGSSVDITLPQRFDHAKARIVAYLPHTDASLVVGTDSGTTVISRSTGMNEFTVELEDVSYLRLEHQGSGGYYPKEVLVSSILVYKIEIPEPSIEVSYNLDNSNVELNISNNGSDAAENVVVVSIAVGNVIDRKVLGELKPGQSQTVALSIKQGSTNTIRVIWKHRGKTMFKDIKVKS</sequence>
<evidence type="ECO:0000313" key="1">
    <source>
        <dbReference type="EMBL" id="BES81334.1"/>
    </source>
</evidence>
<reference evidence="1 2" key="1">
    <citation type="submission" date="2023-09" db="EMBL/GenBank/DDBJ databases">
        <title>Pyrofollis japonicus gen. nov. sp. nov., a novel member of the family Pyrodictiaceae isolated from the Iheya North hydrothermal field.</title>
        <authorList>
            <person name="Miyazaki U."/>
            <person name="Sanari M."/>
            <person name="Tame A."/>
            <person name="Kitajima M."/>
            <person name="Okamoto A."/>
            <person name="Sawayama S."/>
            <person name="Miyazaki J."/>
            <person name="Takai K."/>
            <person name="Nakagawa S."/>
        </authorList>
    </citation>
    <scope>NUCLEOTIDE SEQUENCE [LARGE SCALE GENOMIC DNA]</scope>
    <source>
        <strain evidence="1 2">AV2</strain>
    </source>
</reference>
<dbReference type="GeneID" id="89288920"/>
<dbReference type="EMBL" id="AP028907">
    <property type="protein sequence ID" value="BES81334.1"/>
    <property type="molecule type" value="Genomic_DNA"/>
</dbReference>
<dbReference type="Proteomes" id="UP001341135">
    <property type="component" value="Chromosome"/>
</dbReference>
<name>A0ABM8IUV3_9CREN</name>
<keyword evidence="2" id="KW-1185">Reference proteome</keyword>
<gene>
    <name evidence="1" type="ORF">PABY_09010</name>
</gene>
<dbReference type="RefSeq" id="WP_338252329.1">
    <property type="nucleotide sequence ID" value="NZ_AP028907.1"/>
</dbReference>
<protein>
    <recommendedName>
        <fullName evidence="3">CARDB domain-containing protein</fullName>
    </recommendedName>
</protein>
<organism evidence="1 2">
    <name type="scientific">Pyrodictium abyssi</name>
    <dbReference type="NCBI Taxonomy" id="54256"/>
    <lineage>
        <taxon>Archaea</taxon>
        <taxon>Thermoproteota</taxon>
        <taxon>Thermoprotei</taxon>
        <taxon>Desulfurococcales</taxon>
        <taxon>Pyrodictiaceae</taxon>
        <taxon>Pyrodictium</taxon>
    </lineage>
</organism>
<evidence type="ECO:0008006" key="3">
    <source>
        <dbReference type="Google" id="ProtNLM"/>
    </source>
</evidence>